<keyword evidence="2" id="KW-0812">Transmembrane</keyword>
<keyword evidence="4" id="KW-1185">Reference proteome</keyword>
<dbReference type="Proteomes" id="UP000193642">
    <property type="component" value="Unassembled WGS sequence"/>
</dbReference>
<name>A0A1Y2CQ59_9FUNG</name>
<feature type="transmembrane region" description="Helical" evidence="2">
    <location>
        <begin position="248"/>
        <end position="268"/>
    </location>
</feature>
<reference evidence="3 4" key="1">
    <citation type="submission" date="2016-07" db="EMBL/GenBank/DDBJ databases">
        <title>Pervasive Adenine N6-methylation of Active Genes in Fungi.</title>
        <authorList>
            <consortium name="DOE Joint Genome Institute"/>
            <person name="Mondo S.J."/>
            <person name="Dannebaum R.O."/>
            <person name="Kuo R.C."/>
            <person name="Labutti K."/>
            <person name="Haridas S."/>
            <person name="Kuo A."/>
            <person name="Salamov A."/>
            <person name="Ahrendt S.R."/>
            <person name="Lipzen A."/>
            <person name="Sullivan W."/>
            <person name="Andreopoulos W.B."/>
            <person name="Clum A."/>
            <person name="Lindquist E."/>
            <person name="Daum C."/>
            <person name="Ramamoorthy G.K."/>
            <person name="Gryganskyi A."/>
            <person name="Culley D."/>
            <person name="Magnuson J.K."/>
            <person name="James T.Y."/>
            <person name="O'Malley M.A."/>
            <person name="Stajich J.E."/>
            <person name="Spatafora J.W."/>
            <person name="Visel A."/>
            <person name="Grigoriev I.V."/>
        </authorList>
    </citation>
    <scope>NUCLEOTIDE SEQUENCE [LARGE SCALE GENOMIC DNA]</scope>
    <source>
        <strain evidence="3 4">JEL800</strain>
    </source>
</reference>
<feature type="transmembrane region" description="Helical" evidence="2">
    <location>
        <begin position="206"/>
        <end position="228"/>
    </location>
</feature>
<keyword evidence="2" id="KW-0472">Membrane</keyword>
<evidence type="ECO:0000313" key="4">
    <source>
        <dbReference type="Proteomes" id="UP000193642"/>
    </source>
</evidence>
<dbReference type="AlphaFoldDB" id="A0A1Y2CQ59"/>
<gene>
    <name evidence="3" type="ORF">BCR33DRAFT_714205</name>
</gene>
<feature type="transmembrane region" description="Helical" evidence="2">
    <location>
        <begin position="45"/>
        <end position="68"/>
    </location>
</feature>
<evidence type="ECO:0000256" key="1">
    <source>
        <dbReference type="SAM" id="MobiDB-lite"/>
    </source>
</evidence>
<proteinExistence type="predicted"/>
<dbReference type="EMBL" id="MCGO01000010">
    <property type="protein sequence ID" value="ORY49169.1"/>
    <property type="molecule type" value="Genomic_DNA"/>
</dbReference>
<protein>
    <submittedName>
        <fullName evidence="3">Uncharacterized protein</fullName>
    </submittedName>
</protein>
<comment type="caution">
    <text evidence="3">The sequence shown here is derived from an EMBL/GenBank/DDBJ whole genome shotgun (WGS) entry which is preliminary data.</text>
</comment>
<evidence type="ECO:0000256" key="2">
    <source>
        <dbReference type="SAM" id="Phobius"/>
    </source>
</evidence>
<feature type="region of interest" description="Disordered" evidence="1">
    <location>
        <begin position="286"/>
        <end position="319"/>
    </location>
</feature>
<feature type="transmembrane region" description="Helical" evidence="2">
    <location>
        <begin position="14"/>
        <end position="33"/>
    </location>
</feature>
<keyword evidence="2" id="KW-1133">Transmembrane helix</keyword>
<feature type="compositionally biased region" description="Polar residues" evidence="1">
    <location>
        <begin position="286"/>
        <end position="297"/>
    </location>
</feature>
<organism evidence="3 4">
    <name type="scientific">Rhizoclosmatium globosum</name>
    <dbReference type="NCBI Taxonomy" id="329046"/>
    <lineage>
        <taxon>Eukaryota</taxon>
        <taxon>Fungi</taxon>
        <taxon>Fungi incertae sedis</taxon>
        <taxon>Chytridiomycota</taxon>
        <taxon>Chytridiomycota incertae sedis</taxon>
        <taxon>Chytridiomycetes</taxon>
        <taxon>Chytridiales</taxon>
        <taxon>Chytriomycetaceae</taxon>
        <taxon>Rhizoclosmatium</taxon>
    </lineage>
</organism>
<accession>A0A1Y2CQ59</accession>
<evidence type="ECO:0000313" key="3">
    <source>
        <dbReference type="EMBL" id="ORY49169.1"/>
    </source>
</evidence>
<sequence>MYTNAFNEIEFQDLWITVSVSILILIILFRLILKQSTIAKGQSPIFTSISILLFAILTFNLVAMVFSLTLENETAPTPAVVGNTVIAACYILVDVSLVMYAWKRVLPVSQVIFPASLPLLSGFVILFAVAELIRLICSTLRFLAVFHGILISYESVFTIARDALVITLNICMITFEMCVTGIYIHYLRIMNNSGLEVQKLRILSRFGIASSVVVLVWLTSIDLFYSWSVATSPPVRVGELGIDIVLRIYDLGPLVYLLIQLAMKYWLLREEENNDNERRERIATAKITTGFNQGSKNDIQDSIRDGSLIPSHESKQTDQ</sequence>
<feature type="transmembrane region" description="Helical" evidence="2">
    <location>
        <begin position="80"/>
        <end position="102"/>
    </location>
</feature>
<feature type="transmembrane region" description="Helical" evidence="2">
    <location>
        <begin position="163"/>
        <end position="186"/>
    </location>
</feature>